<keyword evidence="1" id="KW-0808">Transferase</keyword>
<evidence type="ECO:0000313" key="5">
    <source>
        <dbReference type="Proteomes" id="UP000050544"/>
    </source>
</evidence>
<dbReference type="Pfam" id="PF04389">
    <property type="entry name" value="Peptidase_M28"/>
    <property type="match status" value="1"/>
</dbReference>
<dbReference type="GO" id="GO:0008270">
    <property type="term" value="F:zinc ion binding"/>
    <property type="evidence" value="ECO:0007669"/>
    <property type="project" value="TreeGrafter"/>
</dbReference>
<keyword evidence="2" id="KW-0012">Acyltransferase</keyword>
<evidence type="ECO:0000313" key="4">
    <source>
        <dbReference type="EMBL" id="KPL83149.1"/>
    </source>
</evidence>
<dbReference type="STRING" id="869279.SE15_07750"/>
<dbReference type="InterPro" id="IPR040234">
    <property type="entry name" value="QC/QCL"/>
</dbReference>
<dbReference type="RefSeq" id="WP_054521544.1">
    <property type="nucleotide sequence ID" value="NZ_LGKO01000004.1"/>
</dbReference>
<evidence type="ECO:0000256" key="2">
    <source>
        <dbReference type="ARBA" id="ARBA00023315"/>
    </source>
</evidence>
<gene>
    <name evidence="4" type="ORF">SE15_07750</name>
</gene>
<dbReference type="Gene3D" id="3.40.630.10">
    <property type="entry name" value="Zn peptidases"/>
    <property type="match status" value="1"/>
</dbReference>
<dbReference type="AlphaFoldDB" id="A0A0P6XVI7"/>
<protein>
    <recommendedName>
        <fullName evidence="3">Peptidase M28 domain-containing protein</fullName>
    </recommendedName>
</protein>
<dbReference type="PANTHER" id="PTHR12283">
    <property type="entry name" value="GLUTAMINYL-PEPTIDE CYCLOTRANSFERASE"/>
    <property type="match status" value="1"/>
</dbReference>
<name>A0A0P6XVI7_9CHLR</name>
<dbReference type="Proteomes" id="UP000050544">
    <property type="component" value="Unassembled WGS sequence"/>
</dbReference>
<keyword evidence="5" id="KW-1185">Reference proteome</keyword>
<accession>A0A0P6XVI7</accession>
<dbReference type="EMBL" id="LGKO01000004">
    <property type="protein sequence ID" value="KPL83149.1"/>
    <property type="molecule type" value="Genomic_DNA"/>
</dbReference>
<proteinExistence type="predicted"/>
<dbReference type="OrthoDB" id="9762302at2"/>
<dbReference type="SUPFAM" id="SSF53187">
    <property type="entry name" value="Zn-dependent exopeptidases"/>
    <property type="match status" value="1"/>
</dbReference>
<dbReference type="PANTHER" id="PTHR12283:SF6">
    <property type="entry name" value="GLUTAMINYL-PEPTIDE CYCLOTRANSFERASE-RELATED"/>
    <property type="match status" value="1"/>
</dbReference>
<comment type="caution">
    <text evidence="4">The sequence shown here is derived from an EMBL/GenBank/DDBJ whole genome shotgun (WGS) entry which is preliminary data.</text>
</comment>
<feature type="domain" description="Peptidase M28" evidence="3">
    <location>
        <begin position="94"/>
        <end position="292"/>
    </location>
</feature>
<reference evidence="4 5" key="1">
    <citation type="submission" date="2015-07" db="EMBL/GenBank/DDBJ databases">
        <title>Whole genome sequence of Thermanaerothrix daxensis DSM 23592.</title>
        <authorList>
            <person name="Hemp J."/>
            <person name="Ward L.M."/>
            <person name="Pace L.A."/>
            <person name="Fischer W.W."/>
        </authorList>
    </citation>
    <scope>NUCLEOTIDE SEQUENCE [LARGE SCALE GENOMIC DNA]</scope>
    <source>
        <strain evidence="4 5">GNS-1</strain>
    </source>
</reference>
<evidence type="ECO:0000259" key="3">
    <source>
        <dbReference type="Pfam" id="PF04389"/>
    </source>
</evidence>
<organism evidence="4 5">
    <name type="scientific">Thermanaerothrix daxensis</name>
    <dbReference type="NCBI Taxonomy" id="869279"/>
    <lineage>
        <taxon>Bacteria</taxon>
        <taxon>Bacillati</taxon>
        <taxon>Chloroflexota</taxon>
        <taxon>Anaerolineae</taxon>
        <taxon>Anaerolineales</taxon>
        <taxon>Anaerolineaceae</taxon>
        <taxon>Thermanaerothrix</taxon>
    </lineage>
</organism>
<evidence type="ECO:0000256" key="1">
    <source>
        <dbReference type="ARBA" id="ARBA00022679"/>
    </source>
</evidence>
<dbReference type="InterPro" id="IPR007484">
    <property type="entry name" value="Peptidase_M28"/>
</dbReference>
<sequence>MRSRIYRLRLLLTLLLVASVLVIGRWILNATRPAEVFNAQRAYRDVQDQVALGARTPGSPAHAALQDYIVKTLRTNAWTVEVQSGTYNNQPITNIIGKRGTNGPWIILAAHYDSRLLADQDPDPANHSQPVPGANDGASGVAVLLELARTLPTSIEKRIWLVFFDAEDQGGIPGWEWIMGSRHFVSQLEGRPDAVVVVDMVGDTHLNLFKERHSDPKLMREIWAVAHSLGYQENFLDADGQAILDDHIPFLEQGIPAVDLIDFDYPYWHTLQDLPDKVSPYSLEVVGRTLYHWLIQP</sequence>
<dbReference type="GO" id="GO:0016603">
    <property type="term" value="F:glutaminyl-peptide cyclotransferase activity"/>
    <property type="evidence" value="ECO:0007669"/>
    <property type="project" value="TreeGrafter"/>
</dbReference>